<dbReference type="InterPro" id="IPR043099">
    <property type="entry name" value="CypI_dom_I"/>
</dbReference>
<dbReference type="STRING" id="29557.MGALLINA_04610"/>
<dbReference type="NCBIfam" id="NF045838">
    <property type="entry name" value="MG289_thiam_LP"/>
    <property type="match status" value="1"/>
</dbReference>
<dbReference type="AlphaFoldDB" id="A0A168RBE0"/>
<organism evidence="2 3">
    <name type="scientific">Mycoplasmopsis gallinarum</name>
    <dbReference type="NCBI Taxonomy" id="29557"/>
    <lineage>
        <taxon>Bacteria</taxon>
        <taxon>Bacillati</taxon>
        <taxon>Mycoplasmatota</taxon>
        <taxon>Mycoplasmoidales</taxon>
        <taxon>Metamycoplasmataceae</taxon>
        <taxon>Mycoplasmopsis</taxon>
    </lineage>
</organism>
<dbReference type="InterPro" id="IPR010592">
    <property type="entry name" value="CypI"/>
</dbReference>
<evidence type="ECO:0000313" key="3">
    <source>
        <dbReference type="Proteomes" id="UP000076983"/>
    </source>
</evidence>
<keyword evidence="1" id="KW-0732">Signal</keyword>
<gene>
    <name evidence="2" type="ORF">MGALLINA_04610</name>
</gene>
<protein>
    <submittedName>
        <fullName evidence="2">Putative lipoprotein (ABC transporter, substrate binding)</fullName>
    </submittedName>
</protein>
<dbReference type="PATRIC" id="fig|29557.3.peg.452"/>
<dbReference type="RefSeq" id="WP_063626233.1">
    <property type="nucleotide sequence ID" value="NZ_LVLH01000039.1"/>
</dbReference>
<keyword evidence="2" id="KW-0449">Lipoprotein</keyword>
<dbReference type="Gene3D" id="3.40.190.180">
    <property type="entry name" value="Cypl, domain I"/>
    <property type="match status" value="1"/>
</dbReference>
<evidence type="ECO:0000313" key="2">
    <source>
        <dbReference type="EMBL" id="OAB48805.1"/>
    </source>
</evidence>
<dbReference type="OrthoDB" id="401239at2"/>
<reference evidence="2 3" key="1">
    <citation type="submission" date="2016-03" db="EMBL/GenBank/DDBJ databases">
        <title>Genome sequence of Mycoplasma gallinarum strain Mgn_IPT.</title>
        <authorList>
            <person name="Yacoub E."/>
            <person name="Sirand-Pugnet P."/>
            <person name="Barre A."/>
            <person name="Maurier F."/>
            <person name="Blanchard A."/>
            <person name="Ben Abdelmoumen B.M."/>
        </authorList>
    </citation>
    <scope>NUCLEOTIDE SEQUENCE [LARGE SCALE GENOMIC DNA]</scope>
    <source>
        <strain evidence="2 3">Mgn_IPT</strain>
    </source>
</reference>
<accession>A0A168RBE0</accession>
<dbReference type="PROSITE" id="PS51257">
    <property type="entry name" value="PROKAR_LIPOPROTEIN"/>
    <property type="match status" value="1"/>
</dbReference>
<dbReference type="Pfam" id="PF06646">
    <property type="entry name" value="CypI"/>
    <property type="match status" value="1"/>
</dbReference>
<feature type="chain" id="PRO_5007900036" evidence="1">
    <location>
        <begin position="21"/>
        <end position="425"/>
    </location>
</feature>
<name>A0A168RBE0_9BACT</name>
<dbReference type="Gene3D" id="3.40.190.190">
    <property type="entry name" value="CypI, domain 2"/>
    <property type="match status" value="1"/>
</dbReference>
<comment type="caution">
    <text evidence="2">The sequence shown here is derived from an EMBL/GenBank/DDBJ whole genome shotgun (WGS) entry which is preliminary data.</text>
</comment>
<sequence>MKKLAFLPLTLLSPLALVSAGCQNTEKADDSLKNWDKNLVINNDWINPGFKGTEVETQFLKLVTNKFNEIKNKDPKLASLPDVTITINGEYSESQLLQDLKSNKLDADFGILPYHSFAEEIKNEAELAEFNLPLTVQTSTLRFIWTPKENNQDAYIAHTDEAYYDLLAQNENEQQFKAYGEFPDWTDADPRLKFDGSKYAVFYADDTIDFYSGSILISGNKTTRDQIKAAWDSRNWDQFVAFGITFKETSSGGAYKYQINRLAKHFNKPLTEVHQYFIQDNNPNVLKGNDVSGTLGKSQENEKVYHIAFDDNGSFNWTAKSWGDTLFKPSNFVANQAYDSETNDVVRVMTTTEWAPYDVMFARRGMNAKQNEIMQQVLASLTKEQNTYGIFTGFNLFKATTLQEFKKYLAQQHKAEGREHSLVLN</sequence>
<dbReference type="Proteomes" id="UP000076983">
    <property type="component" value="Unassembled WGS sequence"/>
</dbReference>
<dbReference type="EMBL" id="LVLH01000039">
    <property type="protein sequence ID" value="OAB48805.1"/>
    <property type="molecule type" value="Genomic_DNA"/>
</dbReference>
<evidence type="ECO:0000256" key="1">
    <source>
        <dbReference type="SAM" id="SignalP"/>
    </source>
</evidence>
<keyword evidence="3" id="KW-1185">Reference proteome</keyword>
<dbReference type="InterPro" id="IPR043100">
    <property type="entry name" value="CypI_dom_II"/>
</dbReference>
<proteinExistence type="predicted"/>
<feature type="signal peptide" evidence="1">
    <location>
        <begin position="1"/>
        <end position="20"/>
    </location>
</feature>